<feature type="binding site" evidence="7">
    <location>
        <begin position="226"/>
        <end position="230"/>
    </location>
    <ligand>
        <name>GTP</name>
        <dbReference type="ChEBI" id="CHEBI:37565"/>
    </ligand>
</feature>
<dbReference type="RefSeq" id="WP_073254548.1">
    <property type="nucleotide sequence ID" value="NZ_FRCR01000003.1"/>
</dbReference>
<dbReference type="InterPro" id="IPR006073">
    <property type="entry name" value="GTP-bd"/>
</dbReference>
<protein>
    <recommendedName>
        <fullName evidence="6">GTPase HflX</fullName>
    </recommendedName>
    <alternativeName>
        <fullName evidence="6">GTP-binding protein HflX</fullName>
    </alternativeName>
</protein>
<evidence type="ECO:0000256" key="1">
    <source>
        <dbReference type="ARBA" id="ARBA00022490"/>
    </source>
</evidence>
<dbReference type="GO" id="GO:0005525">
    <property type="term" value="F:GTP binding"/>
    <property type="evidence" value="ECO:0007669"/>
    <property type="project" value="UniProtKB-UniRule"/>
</dbReference>
<dbReference type="STRING" id="447595.SAMN05660826_00633"/>
<accession>A0A1M7HG30</accession>
<keyword evidence="3 6" id="KW-0547">Nucleotide-binding</keyword>
<feature type="domain" description="Hflx-type G" evidence="10">
    <location>
        <begin position="195"/>
        <end position="360"/>
    </location>
</feature>
<dbReference type="GO" id="GO:0046872">
    <property type="term" value="F:metal ion binding"/>
    <property type="evidence" value="ECO:0007669"/>
    <property type="project" value="UniProtKB-KW"/>
</dbReference>
<dbReference type="NCBIfam" id="TIGR03156">
    <property type="entry name" value="GTP_HflX"/>
    <property type="match status" value="1"/>
</dbReference>
<feature type="binding site" evidence="7">
    <location>
        <begin position="314"/>
        <end position="317"/>
    </location>
    <ligand>
        <name>GTP</name>
        <dbReference type="ChEBI" id="CHEBI:37565"/>
    </ligand>
</feature>
<evidence type="ECO:0000259" key="10">
    <source>
        <dbReference type="PROSITE" id="PS51705"/>
    </source>
</evidence>
<dbReference type="Pfam" id="PF01926">
    <property type="entry name" value="MMR_HSR1"/>
    <property type="match status" value="1"/>
</dbReference>
<dbReference type="InterPro" id="IPR032305">
    <property type="entry name" value="GTP-bd_M"/>
</dbReference>
<name>A0A1M7HG30_9FIRM</name>
<keyword evidence="1 6" id="KW-0963">Cytoplasm</keyword>
<evidence type="ECO:0000256" key="6">
    <source>
        <dbReference type="HAMAP-Rule" id="MF_00900"/>
    </source>
</evidence>
<dbReference type="InterPro" id="IPR016496">
    <property type="entry name" value="GTPase_HflX"/>
</dbReference>
<dbReference type="GO" id="GO:0003924">
    <property type="term" value="F:GTPase activity"/>
    <property type="evidence" value="ECO:0007669"/>
    <property type="project" value="UniProtKB-UniRule"/>
</dbReference>
<evidence type="ECO:0000256" key="8">
    <source>
        <dbReference type="PIRSR" id="PIRSR006809-2"/>
    </source>
</evidence>
<dbReference type="PANTHER" id="PTHR10229">
    <property type="entry name" value="GTP-BINDING PROTEIN HFLX"/>
    <property type="match status" value="1"/>
</dbReference>
<dbReference type="FunFam" id="3.40.50.11060:FF:000001">
    <property type="entry name" value="GTPase HflX"/>
    <property type="match status" value="1"/>
</dbReference>
<comment type="function">
    <text evidence="6">GTPase that associates with the 50S ribosomal subunit and may have a role during protein synthesis or ribosome biogenesis.</text>
</comment>
<dbReference type="InterPro" id="IPR025121">
    <property type="entry name" value="GTPase_HflX_N"/>
</dbReference>
<reference evidence="12" key="1">
    <citation type="submission" date="2016-11" db="EMBL/GenBank/DDBJ databases">
        <authorList>
            <person name="Varghese N."/>
            <person name="Submissions S."/>
        </authorList>
    </citation>
    <scope>NUCLEOTIDE SEQUENCE [LARGE SCALE GENOMIC DNA]</scope>
    <source>
        <strain evidence="12">DSM 18802</strain>
    </source>
</reference>
<sequence length="422" mass="47137">MPLETRKPATRAILAGLISEGSEQQTLEELALLAKTAGAEVLAKVAQKRPSKDPAYYLGLGKVRGIAQTAELLGANAVIFDDDLTPVQVRNLEDIIGTQIIDRTTLILDIFAQRARSLEGKIQVELAQLQHLLPRLTGKGVELSREGGGIGTRGPGETKLETDRRHIRRRISYLKRELERIRKNRELLRSSRKYPVVSLVGYTNAGKSTLMNALTGAGVSANDRLFDTLDTTTRALVLPDGRKVLLSDTVGFIRKLSHEIVEAFKATLEEVKESDLLIIVADASSSFVEKEIETVRRVLKEIQAGDIPSILALNKMDKIDNLDLLKPLINDKNTVEISAIKGTNVDILLKKICELLPQNRMYASIMIPYKYGFLLDDIYENGKVEREEYRPEGIEIEGMIDSILLRKLRKYLSDKSRSERPK</sequence>
<dbReference type="GO" id="GO:0043022">
    <property type="term" value="F:ribosome binding"/>
    <property type="evidence" value="ECO:0007669"/>
    <property type="project" value="TreeGrafter"/>
</dbReference>
<dbReference type="InterPro" id="IPR027417">
    <property type="entry name" value="P-loop_NTPase"/>
</dbReference>
<comment type="cofactor">
    <cofactor evidence="8">
        <name>Mg(2+)</name>
        <dbReference type="ChEBI" id="CHEBI:18420"/>
    </cofactor>
</comment>
<evidence type="ECO:0000256" key="7">
    <source>
        <dbReference type="PIRSR" id="PIRSR006809-1"/>
    </source>
</evidence>
<dbReference type="InterPro" id="IPR005225">
    <property type="entry name" value="Small_GTP-bd"/>
</dbReference>
<dbReference type="OrthoDB" id="9812272at2"/>
<dbReference type="InterPro" id="IPR042108">
    <property type="entry name" value="GTPase_HflX_N_sf"/>
</dbReference>
<dbReference type="PIRSF" id="PIRSF006809">
    <property type="entry name" value="GTP-binding_hflX_prd"/>
    <property type="match status" value="1"/>
</dbReference>
<comment type="subcellular location">
    <subcellularLocation>
        <location evidence="6">Cytoplasm</location>
    </subcellularLocation>
    <text evidence="6">May associate with membranes.</text>
</comment>
<dbReference type="AlphaFoldDB" id="A0A1M7HG30"/>
<keyword evidence="12" id="KW-1185">Reference proteome</keyword>
<feature type="binding site" evidence="8">
    <location>
        <position position="228"/>
    </location>
    <ligand>
        <name>Mg(2+)</name>
        <dbReference type="ChEBI" id="CHEBI:18420"/>
    </ligand>
</feature>
<dbReference type="Gene3D" id="6.10.250.2860">
    <property type="match status" value="1"/>
</dbReference>
<keyword evidence="4 8" id="KW-0460">Magnesium</keyword>
<feature type="binding site" evidence="7">
    <location>
        <begin position="201"/>
        <end position="208"/>
    </location>
    <ligand>
        <name>GTP</name>
        <dbReference type="ChEBI" id="CHEBI:37565"/>
    </ligand>
</feature>
<evidence type="ECO:0000256" key="4">
    <source>
        <dbReference type="ARBA" id="ARBA00022842"/>
    </source>
</evidence>
<dbReference type="Proteomes" id="UP000184375">
    <property type="component" value="Unassembled WGS sequence"/>
</dbReference>
<dbReference type="CDD" id="cd01878">
    <property type="entry name" value="HflX"/>
    <property type="match status" value="1"/>
</dbReference>
<evidence type="ECO:0000256" key="2">
    <source>
        <dbReference type="ARBA" id="ARBA00022723"/>
    </source>
</evidence>
<gene>
    <name evidence="6" type="primary">hflX</name>
    <name evidence="11" type="ORF">SAMN05660826_00633</name>
</gene>
<dbReference type="EMBL" id="FRCR01000003">
    <property type="protein sequence ID" value="SHM27404.1"/>
    <property type="molecule type" value="Genomic_DNA"/>
</dbReference>
<proteinExistence type="inferred from homology"/>
<keyword evidence="9" id="KW-0175">Coiled coil</keyword>
<dbReference type="Gene3D" id="3.40.50.11060">
    <property type="entry name" value="GTPase HflX, N-terminal domain"/>
    <property type="match status" value="1"/>
</dbReference>
<dbReference type="HAMAP" id="MF_00900">
    <property type="entry name" value="GTPase_HflX"/>
    <property type="match status" value="1"/>
</dbReference>
<dbReference type="PROSITE" id="PS51705">
    <property type="entry name" value="G_HFLX"/>
    <property type="match status" value="1"/>
</dbReference>
<dbReference type="NCBIfam" id="TIGR00231">
    <property type="entry name" value="small_GTP"/>
    <property type="match status" value="1"/>
</dbReference>
<comment type="similarity">
    <text evidence="6">Belongs to the TRAFAC class OBG-HflX-like GTPase superfamily. HflX GTPase family.</text>
</comment>
<feature type="coiled-coil region" evidence="9">
    <location>
        <begin position="164"/>
        <end position="191"/>
    </location>
</feature>
<feature type="binding site" evidence="8">
    <location>
        <position position="208"/>
    </location>
    <ligand>
        <name>Mg(2+)</name>
        <dbReference type="ChEBI" id="CHEBI:18420"/>
    </ligand>
</feature>
<dbReference type="InterPro" id="IPR030394">
    <property type="entry name" value="G_HFLX_dom"/>
</dbReference>
<feature type="binding site" evidence="7">
    <location>
        <begin position="248"/>
        <end position="251"/>
    </location>
    <ligand>
        <name>GTP</name>
        <dbReference type="ChEBI" id="CHEBI:37565"/>
    </ligand>
</feature>
<dbReference type="GO" id="GO:0005737">
    <property type="term" value="C:cytoplasm"/>
    <property type="evidence" value="ECO:0007669"/>
    <property type="project" value="UniProtKB-SubCell"/>
</dbReference>
<dbReference type="Pfam" id="PF13167">
    <property type="entry name" value="GTP-bdg_N"/>
    <property type="match status" value="1"/>
</dbReference>
<dbReference type="SUPFAM" id="SSF52540">
    <property type="entry name" value="P-loop containing nucleoside triphosphate hydrolases"/>
    <property type="match status" value="1"/>
</dbReference>
<keyword evidence="5 6" id="KW-0342">GTP-binding</keyword>
<evidence type="ECO:0000256" key="9">
    <source>
        <dbReference type="SAM" id="Coils"/>
    </source>
</evidence>
<organism evidence="11 12">
    <name type="scientific">Caldanaerovirga acetigignens</name>
    <dbReference type="NCBI Taxonomy" id="447595"/>
    <lineage>
        <taxon>Bacteria</taxon>
        <taxon>Bacillati</taxon>
        <taxon>Bacillota</taxon>
        <taxon>Clostridia</taxon>
        <taxon>Thermosediminibacterales</taxon>
        <taxon>Thermosediminibacteraceae</taxon>
        <taxon>Caldanaerovirga</taxon>
    </lineage>
</organism>
<evidence type="ECO:0000256" key="5">
    <source>
        <dbReference type="ARBA" id="ARBA00023134"/>
    </source>
</evidence>
<evidence type="ECO:0000256" key="3">
    <source>
        <dbReference type="ARBA" id="ARBA00022741"/>
    </source>
</evidence>
<keyword evidence="2 8" id="KW-0479">Metal-binding</keyword>
<dbReference type="Pfam" id="PF16360">
    <property type="entry name" value="GTP-bdg_M"/>
    <property type="match status" value="1"/>
</dbReference>
<dbReference type="PANTHER" id="PTHR10229:SF0">
    <property type="entry name" value="GTP-BINDING PROTEIN 6-RELATED"/>
    <property type="match status" value="1"/>
</dbReference>
<dbReference type="PRINTS" id="PR00326">
    <property type="entry name" value="GTP1OBG"/>
</dbReference>
<evidence type="ECO:0000313" key="11">
    <source>
        <dbReference type="EMBL" id="SHM27404.1"/>
    </source>
</evidence>
<evidence type="ECO:0000313" key="12">
    <source>
        <dbReference type="Proteomes" id="UP000184375"/>
    </source>
</evidence>
<dbReference type="Gene3D" id="3.40.50.300">
    <property type="entry name" value="P-loop containing nucleotide triphosphate hydrolases"/>
    <property type="match status" value="1"/>
</dbReference>
<comment type="subunit">
    <text evidence="6">Monomer. Associates with the 50S ribosomal subunit.</text>
</comment>